<accession>A0ACB8A4J9</accession>
<evidence type="ECO:0000313" key="1">
    <source>
        <dbReference type="EMBL" id="KAH7908424.1"/>
    </source>
</evidence>
<comment type="caution">
    <text evidence="1">The sequence shown here is derived from an EMBL/GenBank/DDBJ whole genome shotgun (WGS) entry which is preliminary data.</text>
</comment>
<dbReference type="Proteomes" id="UP000790377">
    <property type="component" value="Unassembled WGS sequence"/>
</dbReference>
<proteinExistence type="predicted"/>
<organism evidence="1 2">
    <name type="scientific">Hygrophoropsis aurantiaca</name>
    <dbReference type="NCBI Taxonomy" id="72124"/>
    <lineage>
        <taxon>Eukaryota</taxon>
        <taxon>Fungi</taxon>
        <taxon>Dikarya</taxon>
        <taxon>Basidiomycota</taxon>
        <taxon>Agaricomycotina</taxon>
        <taxon>Agaricomycetes</taxon>
        <taxon>Agaricomycetidae</taxon>
        <taxon>Boletales</taxon>
        <taxon>Coniophorineae</taxon>
        <taxon>Hygrophoropsidaceae</taxon>
        <taxon>Hygrophoropsis</taxon>
    </lineage>
</organism>
<gene>
    <name evidence="1" type="ORF">BJ138DRAFT_1012834</name>
</gene>
<sequence>MSSTFAFPSPVGGVSLPSDFAPSVVFAVMYGLLMPIFIRRISNSESRAVLSISSIVSTTERIAIFSLRSMQSHDDAKRMQHGLLAYVQATFGVAFIGSAMDVVVLARCLLVNSTKGPIAPDSPRNYPSASPFSTETPPSSTFQLVDGGVPVDQPRKRRFYRRFTDIWKLIFLTATIPGIIAGLRYPSGITDPATADYIMTLRYVSSGLALLYIIFSAGVVAWIASKIPGTRRSQIIYLFAILACNASTAIYRLAFMYSRTTSLTSTAPGSGNTATEKATFYIFHILSDWGACALLLVPNVRQWFNTGLLGDYRSSDPPRREPRWAERQELAKARKDGTVV</sequence>
<name>A0ACB8A4J9_9AGAM</name>
<protein>
    <submittedName>
        <fullName evidence="1">Uncharacterized protein</fullName>
    </submittedName>
</protein>
<dbReference type="EMBL" id="MU267823">
    <property type="protein sequence ID" value="KAH7908424.1"/>
    <property type="molecule type" value="Genomic_DNA"/>
</dbReference>
<keyword evidence="2" id="KW-1185">Reference proteome</keyword>
<evidence type="ECO:0000313" key="2">
    <source>
        <dbReference type="Proteomes" id="UP000790377"/>
    </source>
</evidence>
<reference evidence="1" key="1">
    <citation type="journal article" date="2021" name="New Phytol.">
        <title>Evolutionary innovations through gain and loss of genes in the ectomycorrhizal Boletales.</title>
        <authorList>
            <person name="Wu G."/>
            <person name="Miyauchi S."/>
            <person name="Morin E."/>
            <person name="Kuo A."/>
            <person name="Drula E."/>
            <person name="Varga T."/>
            <person name="Kohler A."/>
            <person name="Feng B."/>
            <person name="Cao Y."/>
            <person name="Lipzen A."/>
            <person name="Daum C."/>
            <person name="Hundley H."/>
            <person name="Pangilinan J."/>
            <person name="Johnson J."/>
            <person name="Barry K."/>
            <person name="LaButti K."/>
            <person name="Ng V."/>
            <person name="Ahrendt S."/>
            <person name="Min B."/>
            <person name="Choi I.G."/>
            <person name="Park H."/>
            <person name="Plett J.M."/>
            <person name="Magnuson J."/>
            <person name="Spatafora J.W."/>
            <person name="Nagy L.G."/>
            <person name="Henrissat B."/>
            <person name="Grigoriev I.V."/>
            <person name="Yang Z.L."/>
            <person name="Xu J."/>
            <person name="Martin F.M."/>
        </authorList>
    </citation>
    <scope>NUCLEOTIDE SEQUENCE</scope>
    <source>
        <strain evidence="1">ATCC 28755</strain>
    </source>
</reference>